<evidence type="ECO:0000256" key="1">
    <source>
        <dbReference type="SAM" id="MobiDB-lite"/>
    </source>
</evidence>
<feature type="compositionally biased region" description="Basic and acidic residues" evidence="1">
    <location>
        <begin position="373"/>
        <end position="385"/>
    </location>
</feature>
<reference evidence="2" key="2">
    <citation type="submission" date="2025-09" db="UniProtKB">
        <authorList>
            <consortium name="Ensembl"/>
        </authorList>
    </citation>
    <scope>IDENTIFICATION</scope>
</reference>
<dbReference type="CTD" id="283461"/>
<feature type="region of interest" description="Disordered" evidence="1">
    <location>
        <begin position="326"/>
        <end position="351"/>
    </location>
</feature>
<feature type="region of interest" description="Disordered" evidence="1">
    <location>
        <begin position="441"/>
        <end position="471"/>
    </location>
</feature>
<feature type="compositionally biased region" description="Polar residues" evidence="1">
    <location>
        <begin position="386"/>
        <end position="397"/>
    </location>
</feature>
<dbReference type="PANTHER" id="PTHR35158:SF1">
    <property type="entry name" value="CDNA SEQUENCE CN725425"/>
    <property type="match status" value="1"/>
</dbReference>
<gene>
    <name evidence="2" type="primary">REDIC1</name>
</gene>
<dbReference type="PANTHER" id="PTHR35158">
    <property type="entry name" value="CDNA SEQUENCE CN725425"/>
    <property type="match status" value="1"/>
</dbReference>
<dbReference type="GeneID" id="102029312"/>
<proteinExistence type="predicted"/>
<dbReference type="AlphaFoldDB" id="A0A8C2UKB6"/>
<dbReference type="Pfam" id="PF15089">
    <property type="entry name" value="Redic1-like"/>
    <property type="match status" value="1"/>
</dbReference>
<protein>
    <submittedName>
        <fullName evidence="2">Regulator of DNA class I crossover intermediates 1</fullName>
    </submittedName>
</protein>
<accession>A0A8C2UKB6</accession>
<evidence type="ECO:0000313" key="2">
    <source>
        <dbReference type="Ensembl" id="ENSCLAP00000000674.1"/>
    </source>
</evidence>
<keyword evidence="3" id="KW-1185">Reference proteome</keyword>
<dbReference type="InterPro" id="IPR027883">
    <property type="entry name" value="Redic1-like"/>
</dbReference>
<feature type="compositionally biased region" description="Low complexity" evidence="1">
    <location>
        <begin position="441"/>
        <end position="465"/>
    </location>
</feature>
<dbReference type="Proteomes" id="UP000694398">
    <property type="component" value="Unassembled WGS sequence"/>
</dbReference>
<organism evidence="2 3">
    <name type="scientific">Chinchilla lanigera</name>
    <name type="common">Long-tailed chinchilla</name>
    <name type="synonym">Chinchilla villidera</name>
    <dbReference type="NCBI Taxonomy" id="34839"/>
    <lineage>
        <taxon>Eukaryota</taxon>
        <taxon>Metazoa</taxon>
        <taxon>Chordata</taxon>
        <taxon>Craniata</taxon>
        <taxon>Vertebrata</taxon>
        <taxon>Euteleostomi</taxon>
        <taxon>Mammalia</taxon>
        <taxon>Eutheria</taxon>
        <taxon>Euarchontoglires</taxon>
        <taxon>Glires</taxon>
        <taxon>Rodentia</taxon>
        <taxon>Hystricomorpha</taxon>
        <taxon>Chinchillidae</taxon>
        <taxon>Chinchilla</taxon>
    </lineage>
</organism>
<dbReference type="GeneTree" id="ENSGT00390000002848"/>
<evidence type="ECO:0000313" key="3">
    <source>
        <dbReference type="Proteomes" id="UP000694398"/>
    </source>
</evidence>
<name>A0A8C2UKB6_CHILA</name>
<feature type="region of interest" description="Disordered" evidence="1">
    <location>
        <begin position="373"/>
        <end position="397"/>
    </location>
</feature>
<dbReference type="OrthoDB" id="6430388at2759"/>
<reference evidence="2" key="1">
    <citation type="submission" date="2025-08" db="UniProtKB">
        <authorList>
            <consortium name="Ensembl"/>
        </authorList>
    </citation>
    <scope>IDENTIFICATION</scope>
</reference>
<sequence>MKLLGALSPVKNSTVSLDLLNLYIVNQISCKKKAPEIVKKPIHVNMNRDIKMPLRQFELELPMSPQYIPSKLCLDDTENNNIHCQELGNKEGCGPVQSSQIMDSYSVFEPQFGRTENCSFTPPSFSTELSPDRHIPKQNFTPTAVPCPLKVAFGKKQNDQLNNVKCSDSLISKLSECQDGLNSPYEVAKFGALFEELNNPGNGNFLTTRPGISLDEDWKSTNERQADLIFGKQAAQPIWGENGKEISDFLKDVNQPTPSILPENGGSFVGPNMIDLLSIDQQMMQKTFDKRGCDSLGKACLVVNSDENHSTDLRVRSSFTVPESTFSDSAFHKTSGPEKCQPVKSYQKEHNSNEIRDLSIVFEDCYPASYEKQGKNKNDYQEKMPQKNNQEDPVNSVCTSPLEELHPTQAGPFGLAEIMKEGTCSLKGGPVSKKICQDLDSSQGSQCSSYSPRPTESCFSSSSEMPSEDEDQILQQTGDSHKISTQTTETSNDFYLERTVELSDNRIVSNNATFHNQNEKFYQHSIKNNADQFPQSQCNLAHAVENKTSSCIVQVVKRDTGVQTETEAATEGKSDAAVQCDIRSACACGRAVSSPRSVERCAQSIAADTTGGQGILTDS</sequence>
<dbReference type="OMA" id="IHVNMNR"/>
<dbReference type="Ensembl" id="ENSCLAT00000000708.1">
    <property type="protein sequence ID" value="ENSCLAP00000000674.1"/>
    <property type="gene ID" value="ENSCLAG00000000532.1"/>
</dbReference>